<evidence type="ECO:0000313" key="3">
    <source>
        <dbReference type="Proteomes" id="UP000009875"/>
    </source>
</evidence>
<keyword evidence="1" id="KW-1133">Transmembrane helix</keyword>
<evidence type="ECO:0000256" key="1">
    <source>
        <dbReference type="SAM" id="Phobius"/>
    </source>
</evidence>
<dbReference type="AlphaFoldDB" id="K9ER43"/>
<comment type="caution">
    <text evidence="2">The sequence shown here is derived from an EMBL/GenBank/DDBJ whole genome shotgun (WGS) entry which is preliminary data.</text>
</comment>
<reference evidence="2 3" key="1">
    <citation type="submission" date="2012-09" db="EMBL/GenBank/DDBJ databases">
        <title>The Genome Sequence of Alloiococcus otitis ATCC 51267.</title>
        <authorList>
            <consortium name="The Broad Institute Genome Sequencing Platform"/>
            <person name="Earl A."/>
            <person name="Ward D."/>
            <person name="Feldgarden M."/>
            <person name="Gevers D."/>
            <person name="Huys G."/>
            <person name="Walker B."/>
            <person name="Young S.K."/>
            <person name="Zeng Q."/>
            <person name="Gargeya S."/>
            <person name="Fitzgerald M."/>
            <person name="Haas B."/>
            <person name="Abouelleil A."/>
            <person name="Alvarado L."/>
            <person name="Arachchi H.M."/>
            <person name="Berlin A.M."/>
            <person name="Chapman S.B."/>
            <person name="Goldberg J."/>
            <person name="Griggs A."/>
            <person name="Gujja S."/>
            <person name="Hansen M."/>
            <person name="Howarth C."/>
            <person name="Imamovic A."/>
            <person name="Larimer J."/>
            <person name="McCowen C."/>
            <person name="Montmayeur A."/>
            <person name="Murphy C."/>
            <person name="Neiman D."/>
            <person name="Pearson M."/>
            <person name="Priest M."/>
            <person name="Roberts A."/>
            <person name="Saif S."/>
            <person name="Shea T."/>
            <person name="Sisk P."/>
            <person name="Sykes S."/>
            <person name="Wortman J."/>
            <person name="Nusbaum C."/>
            <person name="Birren B."/>
        </authorList>
    </citation>
    <scope>NUCLEOTIDE SEQUENCE [LARGE SCALE GENOMIC DNA]</scope>
    <source>
        <strain evidence="2 3">ATCC 51267</strain>
    </source>
</reference>
<sequence length="77" mass="8909">MRLSDRTYKILKWLIAIVLPAFITFLGVVFEAVGIAYGGTILTILAAFQTFLGTIFKTGEYRYDKDKQEERKEDVEW</sequence>
<dbReference type="RefSeq" id="WP_003778182.1">
    <property type="nucleotide sequence ID" value="NZ_JH992959.1"/>
</dbReference>
<dbReference type="EMBL" id="AGXA01000021">
    <property type="protein sequence ID" value="EKU93352.1"/>
    <property type="molecule type" value="Genomic_DNA"/>
</dbReference>
<dbReference type="STRING" id="883081.HMPREF9698_01100"/>
<dbReference type="Proteomes" id="UP000009875">
    <property type="component" value="Unassembled WGS sequence"/>
</dbReference>
<gene>
    <name evidence="2" type="ORF">HMPREF9698_01100</name>
</gene>
<evidence type="ECO:0008006" key="4">
    <source>
        <dbReference type="Google" id="ProtNLM"/>
    </source>
</evidence>
<keyword evidence="1" id="KW-0812">Transmembrane</keyword>
<evidence type="ECO:0000313" key="2">
    <source>
        <dbReference type="EMBL" id="EKU93352.1"/>
    </source>
</evidence>
<keyword evidence="1" id="KW-0472">Membrane</keyword>
<name>K9ER43_9LACT</name>
<organism evidence="2 3">
    <name type="scientific">Alloiococcus otitis ATCC 51267</name>
    <dbReference type="NCBI Taxonomy" id="883081"/>
    <lineage>
        <taxon>Bacteria</taxon>
        <taxon>Bacillati</taxon>
        <taxon>Bacillota</taxon>
        <taxon>Bacilli</taxon>
        <taxon>Lactobacillales</taxon>
        <taxon>Carnobacteriaceae</taxon>
        <taxon>Alloiococcus</taxon>
    </lineage>
</organism>
<dbReference type="InterPro" id="IPR031612">
    <property type="entry name" value="Phage_holin_Dp1"/>
</dbReference>
<feature type="transmembrane region" description="Helical" evidence="1">
    <location>
        <begin position="12"/>
        <end position="30"/>
    </location>
</feature>
<dbReference type="HOGENOM" id="CLU_178284_1_0_9"/>
<accession>K9ER43</accession>
<dbReference type="OrthoDB" id="1972048at2"/>
<proteinExistence type="predicted"/>
<keyword evidence="3" id="KW-1185">Reference proteome</keyword>
<dbReference type="Pfam" id="PF16938">
    <property type="entry name" value="Phage_holin_Dp1"/>
    <property type="match status" value="1"/>
</dbReference>
<feature type="transmembrane region" description="Helical" evidence="1">
    <location>
        <begin position="36"/>
        <end position="56"/>
    </location>
</feature>
<protein>
    <recommendedName>
        <fullName evidence="4">Holin</fullName>
    </recommendedName>
</protein>